<evidence type="ECO:0000256" key="1">
    <source>
        <dbReference type="SAM" id="MobiDB-lite"/>
    </source>
</evidence>
<protein>
    <submittedName>
        <fullName evidence="2">Uncharacterized protein</fullName>
    </submittedName>
</protein>
<keyword evidence="3" id="KW-1185">Reference proteome</keyword>
<sequence length="137" mass="15564">MDKSTSDDTLILDQFGRPMPAKPPPIDERRQRALIDRLKALPLMDAAYLYEENLGSFDRIPLPHLRDLFPDHPGAEVVAAYRKASQLLRDAYEFGDRCLAPKLEDGLALVEEMRQRHPGFSAQTYGLALLWGCNRAR</sequence>
<comment type="caution">
    <text evidence="2">The sequence shown here is derived from an EMBL/GenBank/DDBJ whole genome shotgun (WGS) entry which is preliminary data.</text>
</comment>
<evidence type="ECO:0000313" key="3">
    <source>
        <dbReference type="Proteomes" id="UP000673447"/>
    </source>
</evidence>
<dbReference type="Proteomes" id="UP000673447">
    <property type="component" value="Unassembled WGS sequence"/>
</dbReference>
<accession>A0A940X3K2</accession>
<reference evidence="2" key="1">
    <citation type="journal article" date="2016" name="Int. J. Syst. Evol. Microbiol.">
        <title>Pseudoxanthomonas helianthi sp. nov., isolated from roots of Jerusalem artichoke (Helianthus tuberosus).</title>
        <authorList>
            <person name="Kittiwongwattana C."/>
            <person name="Thawai C."/>
        </authorList>
    </citation>
    <scope>NUCLEOTIDE SEQUENCE</scope>
    <source>
        <strain evidence="2">110414</strain>
    </source>
</reference>
<reference evidence="2" key="2">
    <citation type="submission" date="2021-03" db="EMBL/GenBank/DDBJ databases">
        <authorList>
            <person name="Cao W."/>
        </authorList>
    </citation>
    <scope>NUCLEOTIDE SEQUENCE</scope>
    <source>
        <strain evidence="2">110414</strain>
    </source>
</reference>
<proteinExistence type="predicted"/>
<name>A0A940X3K2_9GAMM</name>
<organism evidence="2 3">
    <name type="scientific">Pseudoxanthomonas helianthi</name>
    <dbReference type="NCBI Taxonomy" id="1453541"/>
    <lineage>
        <taxon>Bacteria</taxon>
        <taxon>Pseudomonadati</taxon>
        <taxon>Pseudomonadota</taxon>
        <taxon>Gammaproteobacteria</taxon>
        <taxon>Lysobacterales</taxon>
        <taxon>Lysobacteraceae</taxon>
        <taxon>Pseudoxanthomonas</taxon>
    </lineage>
</organism>
<dbReference type="AlphaFoldDB" id="A0A940X3K2"/>
<evidence type="ECO:0000313" key="2">
    <source>
        <dbReference type="EMBL" id="MBP3984049.1"/>
    </source>
</evidence>
<dbReference type="EMBL" id="JAGKTC010000001">
    <property type="protein sequence ID" value="MBP3984049.1"/>
    <property type="molecule type" value="Genomic_DNA"/>
</dbReference>
<gene>
    <name evidence="2" type="ORF">J5837_06370</name>
</gene>
<feature type="region of interest" description="Disordered" evidence="1">
    <location>
        <begin position="1"/>
        <end position="25"/>
    </location>
</feature>
<dbReference type="RefSeq" id="WP_210535847.1">
    <property type="nucleotide sequence ID" value="NZ_JAGKTC010000001.1"/>
</dbReference>